<evidence type="ECO:0000259" key="17">
    <source>
        <dbReference type="Pfam" id="PF17919"/>
    </source>
</evidence>
<dbReference type="InterPro" id="IPR012337">
    <property type="entry name" value="RNaseH-like_sf"/>
</dbReference>
<evidence type="ECO:0000256" key="15">
    <source>
        <dbReference type="ARBA" id="ARBA00023268"/>
    </source>
</evidence>
<dbReference type="CDD" id="cd00303">
    <property type="entry name" value="retropepsin_like"/>
    <property type="match status" value="1"/>
</dbReference>
<dbReference type="InterPro" id="IPR041588">
    <property type="entry name" value="Integrase_H2C2"/>
</dbReference>
<dbReference type="SUPFAM" id="SSF56672">
    <property type="entry name" value="DNA/RNA polymerases"/>
    <property type="match status" value="1"/>
</dbReference>
<evidence type="ECO:0000256" key="5">
    <source>
        <dbReference type="ARBA" id="ARBA00022723"/>
    </source>
</evidence>
<name>A0A5N6PC06_9ASTR</name>
<keyword evidence="1" id="KW-0645">Protease</keyword>
<gene>
    <name evidence="20" type="ORF">E3N88_10886</name>
</gene>
<dbReference type="GO" id="GO:0006310">
    <property type="term" value="P:DNA recombination"/>
    <property type="evidence" value="ECO:0007669"/>
    <property type="project" value="UniProtKB-KW"/>
</dbReference>
<evidence type="ECO:0008006" key="22">
    <source>
        <dbReference type="Google" id="ProtNLM"/>
    </source>
</evidence>
<protein>
    <recommendedName>
        <fullName evidence="22">Integrase catalytic domain-containing protein</fullName>
    </recommendedName>
</protein>
<keyword evidence="14" id="KW-0233">DNA recombination</keyword>
<evidence type="ECO:0000256" key="3">
    <source>
        <dbReference type="ARBA" id="ARBA00022695"/>
    </source>
</evidence>
<dbReference type="InterPro" id="IPR050951">
    <property type="entry name" value="Retrovirus_Pol_polyprotein"/>
</dbReference>
<evidence type="ECO:0000259" key="19">
    <source>
        <dbReference type="Pfam" id="PF24626"/>
    </source>
</evidence>
<keyword evidence="21" id="KW-1185">Reference proteome</keyword>
<evidence type="ECO:0000313" key="21">
    <source>
        <dbReference type="Proteomes" id="UP000326396"/>
    </source>
</evidence>
<dbReference type="Pfam" id="PF17919">
    <property type="entry name" value="RT_RNaseH_2"/>
    <property type="match status" value="1"/>
</dbReference>
<dbReference type="InterPro" id="IPR016197">
    <property type="entry name" value="Chromo-like_dom_sf"/>
</dbReference>
<dbReference type="Pfam" id="PF24626">
    <property type="entry name" value="SH3_Tf2-1"/>
    <property type="match status" value="1"/>
</dbReference>
<dbReference type="InterPro" id="IPR041577">
    <property type="entry name" value="RT_RNaseH_2"/>
</dbReference>
<dbReference type="CDD" id="cd09274">
    <property type="entry name" value="RNase_HI_RT_Ty3"/>
    <property type="match status" value="1"/>
</dbReference>
<dbReference type="Gene3D" id="3.10.10.10">
    <property type="entry name" value="HIV Type 1 Reverse Transcriptase, subunit A, domain 1"/>
    <property type="match status" value="1"/>
</dbReference>
<evidence type="ECO:0000259" key="16">
    <source>
        <dbReference type="Pfam" id="PF00078"/>
    </source>
</evidence>
<evidence type="ECO:0000256" key="12">
    <source>
        <dbReference type="ARBA" id="ARBA00022932"/>
    </source>
</evidence>
<evidence type="ECO:0000256" key="11">
    <source>
        <dbReference type="ARBA" id="ARBA00022918"/>
    </source>
</evidence>
<keyword evidence="15" id="KW-0511">Multifunctional enzyme</keyword>
<evidence type="ECO:0000313" key="20">
    <source>
        <dbReference type="EMBL" id="KAD6119615.1"/>
    </source>
</evidence>
<feature type="domain" description="Integrase zinc-binding" evidence="18">
    <location>
        <begin position="713"/>
        <end position="767"/>
    </location>
</feature>
<dbReference type="PANTHER" id="PTHR37984:SF5">
    <property type="entry name" value="PROTEIN NYNRIN-LIKE"/>
    <property type="match status" value="1"/>
</dbReference>
<reference evidence="20 21" key="1">
    <citation type="submission" date="2019-05" db="EMBL/GenBank/DDBJ databases">
        <title>Mikania micrantha, genome provides insights into the molecular mechanism of rapid growth.</title>
        <authorList>
            <person name="Liu B."/>
        </authorList>
    </citation>
    <scope>NUCLEOTIDE SEQUENCE [LARGE SCALE GENOMIC DNA]</scope>
    <source>
        <strain evidence="20">NLD-2019</strain>
        <tissue evidence="20">Leaf</tissue>
    </source>
</reference>
<dbReference type="Gene3D" id="3.30.70.270">
    <property type="match status" value="2"/>
</dbReference>
<dbReference type="GO" id="GO:0003964">
    <property type="term" value="F:RNA-directed DNA polymerase activity"/>
    <property type="evidence" value="ECO:0007669"/>
    <property type="project" value="UniProtKB-KW"/>
</dbReference>
<dbReference type="InterPro" id="IPR036397">
    <property type="entry name" value="RNaseH_sf"/>
</dbReference>
<sequence length="1047" mass="118308">MLSKWGSSTCSIQWCSRGSQIHSHHFSSYPFNRFRFKKGVWVETWGVGSSISNSFTSRDKGVRTLSRTEWEESRKKGLCYRCGQLYGPTHRCPEGKLRVLLLGEDEDDVDIGENLMPTNVPSTLLTEDLESPEGSCQVLEVMGSCNQLSGHSTLQLEGTLLGIPICLLVDSGATHNFISKRLGDGHVVVVTTQCQDLSIQVGSCFFVINALISDTGSLDLILEMDWLQSLGPVTHDWRNSWMKFIFHDSPVVLQGSVVPNSVSISTLLTTSQQKSLSVSLHNFSSLFQTPSSLPPSRSYDYKILLSTDDPIAVRPYRYPHIQKNGIEKQVKELLSENSIEKTAFRTHEGHYEYLVMPFGLMNAPATFQALMNDIFKPFLRKFVVIFFDDILIFSPDWSTHLRDIQAVFQLLVFHSFFLNQKKCSFGQNSIEYLGHLITGQGVSMDPKKIEVLVPWPTPTTIKGLRGFLGLTGYYRKFIQSYGSIARPLTDLTKKNAFSWSTHAQEAFNHLKKNLTSAPVLALPNFTLPFMIECDASGQGIGAVLMQQNKPVAYFSKGLSDKNLAKSAYEIEMMALVLAVQHWRPYLLGTHFIVRTDQKSLKFLLQQHITTPDQQNLVAKLLGYNFEIQYMTGQSNRAADALSRRDDTGACLVLNSGPIWVQGSQLIEEAKADPLLQKLGKDCQAFPEKHPGFVVKHDVLFYHDRLVNSAKSKFLPALLHEFHTTPTRGHSGYYRTYRRMAANLYWAGMTATVKKYVRECEICQRCKSTTTAPAGLLQPLNIPEVIWEELSMDFISGLPRSKGFTVILMVADRLSKYAHFIPLKHPYTAKGVAEEIFRSQGTTLHMSYAYHPESDGQTEVINRCLEAYLRCFAVDQPKNLVHWLPWAEFWYNTTFHASTRQTPFETVYGRSPPTVFQYAAGELKPYRQQSVASRFHQKLGPHFFGPSQIREKVGQVAYKLILPPTSKIHPVFHVSLLKKAVQGTVESVLPEDLEIGETDMVKPHKVLASRQVKKGSELVEEWLIQWQGQLIEEATWEGAQYILANFLI</sequence>
<evidence type="ECO:0000256" key="9">
    <source>
        <dbReference type="ARBA" id="ARBA00022842"/>
    </source>
</evidence>
<proteinExistence type="predicted"/>
<dbReference type="FunFam" id="3.30.70.270:FF:000003">
    <property type="entry name" value="Transposon Ty3-G Gag-Pol polyprotein"/>
    <property type="match status" value="1"/>
</dbReference>
<keyword evidence="10" id="KW-0229">DNA integration</keyword>
<dbReference type="FunFam" id="3.30.70.270:FF:000020">
    <property type="entry name" value="Transposon Tf2-6 polyprotein-like Protein"/>
    <property type="match status" value="1"/>
</dbReference>
<dbReference type="PANTHER" id="PTHR37984">
    <property type="entry name" value="PROTEIN CBG26694"/>
    <property type="match status" value="1"/>
</dbReference>
<dbReference type="CDD" id="cd01647">
    <property type="entry name" value="RT_LTR"/>
    <property type="match status" value="1"/>
</dbReference>
<dbReference type="GO" id="GO:0046872">
    <property type="term" value="F:metal ion binding"/>
    <property type="evidence" value="ECO:0007669"/>
    <property type="project" value="UniProtKB-KW"/>
</dbReference>
<dbReference type="SUPFAM" id="SSF53098">
    <property type="entry name" value="Ribonuclease H-like"/>
    <property type="match status" value="1"/>
</dbReference>
<dbReference type="InterPro" id="IPR000477">
    <property type="entry name" value="RT_dom"/>
</dbReference>
<keyword evidence="5" id="KW-0479">Metal-binding</keyword>
<feature type="domain" description="Reverse transcriptase" evidence="16">
    <location>
        <begin position="337"/>
        <end position="435"/>
    </location>
</feature>
<dbReference type="GO" id="GO:0003677">
    <property type="term" value="F:DNA binding"/>
    <property type="evidence" value="ECO:0007669"/>
    <property type="project" value="UniProtKB-KW"/>
</dbReference>
<keyword evidence="6" id="KW-0064">Aspartyl protease</keyword>
<keyword evidence="7" id="KW-0255">Endonuclease</keyword>
<keyword evidence="3" id="KW-0548">Nucleotidyltransferase</keyword>
<dbReference type="InterPro" id="IPR021109">
    <property type="entry name" value="Peptidase_aspartic_dom_sf"/>
</dbReference>
<keyword evidence="4" id="KW-0540">Nuclease</keyword>
<dbReference type="Gene3D" id="3.10.20.370">
    <property type="match status" value="1"/>
</dbReference>
<evidence type="ECO:0000256" key="2">
    <source>
        <dbReference type="ARBA" id="ARBA00022679"/>
    </source>
</evidence>
<keyword evidence="11" id="KW-0695">RNA-directed DNA polymerase</keyword>
<dbReference type="Gene3D" id="2.40.50.40">
    <property type="match status" value="1"/>
</dbReference>
<dbReference type="Proteomes" id="UP000326396">
    <property type="component" value="Linkage Group LG13"/>
</dbReference>
<dbReference type="SUPFAM" id="SSF54160">
    <property type="entry name" value="Chromo domain-like"/>
    <property type="match status" value="1"/>
</dbReference>
<dbReference type="GO" id="GO:0004190">
    <property type="term" value="F:aspartic-type endopeptidase activity"/>
    <property type="evidence" value="ECO:0007669"/>
    <property type="project" value="UniProtKB-KW"/>
</dbReference>
<dbReference type="AlphaFoldDB" id="A0A5N6PC06"/>
<evidence type="ECO:0000256" key="8">
    <source>
        <dbReference type="ARBA" id="ARBA00022801"/>
    </source>
</evidence>
<keyword evidence="8" id="KW-0378">Hydrolase</keyword>
<organism evidence="20 21">
    <name type="scientific">Mikania micrantha</name>
    <name type="common">bitter vine</name>
    <dbReference type="NCBI Taxonomy" id="192012"/>
    <lineage>
        <taxon>Eukaryota</taxon>
        <taxon>Viridiplantae</taxon>
        <taxon>Streptophyta</taxon>
        <taxon>Embryophyta</taxon>
        <taxon>Tracheophyta</taxon>
        <taxon>Spermatophyta</taxon>
        <taxon>Magnoliopsida</taxon>
        <taxon>eudicotyledons</taxon>
        <taxon>Gunneridae</taxon>
        <taxon>Pentapetalae</taxon>
        <taxon>asterids</taxon>
        <taxon>campanulids</taxon>
        <taxon>Asterales</taxon>
        <taxon>Asteraceae</taxon>
        <taxon>Asteroideae</taxon>
        <taxon>Heliantheae alliance</taxon>
        <taxon>Eupatorieae</taxon>
        <taxon>Mikania</taxon>
    </lineage>
</organism>
<dbReference type="InterPro" id="IPR056924">
    <property type="entry name" value="SH3_Tf2-1"/>
</dbReference>
<keyword evidence="12" id="KW-0239">DNA-directed DNA polymerase</keyword>
<keyword evidence="2" id="KW-0808">Transferase</keyword>
<dbReference type="EMBL" id="SZYD01000005">
    <property type="protein sequence ID" value="KAD6119615.1"/>
    <property type="molecule type" value="Genomic_DNA"/>
</dbReference>
<dbReference type="Gene3D" id="1.10.340.70">
    <property type="match status" value="1"/>
</dbReference>
<dbReference type="Gene3D" id="2.40.70.10">
    <property type="entry name" value="Acid Proteases"/>
    <property type="match status" value="1"/>
</dbReference>
<evidence type="ECO:0000256" key="14">
    <source>
        <dbReference type="ARBA" id="ARBA00023172"/>
    </source>
</evidence>
<dbReference type="FunFam" id="3.10.20.370:FF:000001">
    <property type="entry name" value="Retrovirus-related Pol polyprotein from transposon 17.6-like protein"/>
    <property type="match status" value="1"/>
</dbReference>
<evidence type="ECO:0000256" key="1">
    <source>
        <dbReference type="ARBA" id="ARBA00022670"/>
    </source>
</evidence>
<dbReference type="InterPro" id="IPR043502">
    <property type="entry name" value="DNA/RNA_pol_sf"/>
</dbReference>
<evidence type="ECO:0000256" key="13">
    <source>
        <dbReference type="ARBA" id="ARBA00023125"/>
    </source>
</evidence>
<evidence type="ECO:0000256" key="7">
    <source>
        <dbReference type="ARBA" id="ARBA00022759"/>
    </source>
</evidence>
<dbReference type="GO" id="GO:0015074">
    <property type="term" value="P:DNA integration"/>
    <property type="evidence" value="ECO:0007669"/>
    <property type="project" value="UniProtKB-KW"/>
</dbReference>
<feature type="domain" description="Tf2-1-like SH3-like" evidence="19">
    <location>
        <begin position="927"/>
        <end position="979"/>
    </location>
</feature>
<dbReference type="Pfam" id="PF17921">
    <property type="entry name" value="Integrase_H2C2"/>
    <property type="match status" value="1"/>
</dbReference>
<dbReference type="Gene3D" id="3.30.420.10">
    <property type="entry name" value="Ribonuclease H-like superfamily/Ribonuclease H"/>
    <property type="match status" value="2"/>
</dbReference>
<keyword evidence="13" id="KW-0238">DNA-binding</keyword>
<dbReference type="GO" id="GO:0004519">
    <property type="term" value="F:endonuclease activity"/>
    <property type="evidence" value="ECO:0007669"/>
    <property type="project" value="UniProtKB-KW"/>
</dbReference>
<dbReference type="InterPro" id="IPR043128">
    <property type="entry name" value="Rev_trsase/Diguanyl_cyclase"/>
</dbReference>
<evidence type="ECO:0000256" key="6">
    <source>
        <dbReference type="ARBA" id="ARBA00022750"/>
    </source>
</evidence>
<dbReference type="Pfam" id="PF00078">
    <property type="entry name" value="RVT_1"/>
    <property type="match status" value="1"/>
</dbReference>
<comment type="caution">
    <text evidence="20">The sequence shown here is derived from an EMBL/GenBank/DDBJ whole genome shotgun (WGS) entry which is preliminary data.</text>
</comment>
<evidence type="ECO:0000259" key="18">
    <source>
        <dbReference type="Pfam" id="PF17921"/>
    </source>
</evidence>
<dbReference type="OrthoDB" id="2013610at2759"/>
<feature type="domain" description="Reverse transcriptase/retrotransposon-derived protein RNase H-like" evidence="17">
    <location>
        <begin position="499"/>
        <end position="593"/>
    </location>
</feature>
<dbReference type="GO" id="GO:0003887">
    <property type="term" value="F:DNA-directed DNA polymerase activity"/>
    <property type="evidence" value="ECO:0007669"/>
    <property type="project" value="UniProtKB-KW"/>
</dbReference>
<evidence type="ECO:0000256" key="10">
    <source>
        <dbReference type="ARBA" id="ARBA00022908"/>
    </source>
</evidence>
<dbReference type="GO" id="GO:0006508">
    <property type="term" value="P:proteolysis"/>
    <property type="evidence" value="ECO:0007669"/>
    <property type="project" value="UniProtKB-KW"/>
</dbReference>
<dbReference type="SUPFAM" id="SSF50630">
    <property type="entry name" value="Acid proteases"/>
    <property type="match status" value="1"/>
</dbReference>
<keyword evidence="9" id="KW-0460">Magnesium</keyword>
<accession>A0A5N6PC06</accession>
<evidence type="ECO:0000256" key="4">
    <source>
        <dbReference type="ARBA" id="ARBA00022722"/>
    </source>
</evidence>